<dbReference type="Proteomes" id="UP001519332">
    <property type="component" value="Unassembled WGS sequence"/>
</dbReference>
<dbReference type="PANTHER" id="PTHR43755">
    <property type="match status" value="1"/>
</dbReference>
<dbReference type="Pfam" id="PF07992">
    <property type="entry name" value="Pyr_redox_2"/>
    <property type="match status" value="1"/>
</dbReference>
<evidence type="ECO:0000313" key="2">
    <source>
        <dbReference type="EMBL" id="MBP2328780.1"/>
    </source>
</evidence>
<evidence type="ECO:0000259" key="1">
    <source>
        <dbReference type="Pfam" id="PF07992"/>
    </source>
</evidence>
<protein>
    <submittedName>
        <fullName evidence="2">NADH dehydrogenase FAD-containing subunit</fullName>
    </submittedName>
</protein>
<keyword evidence="3" id="KW-1185">Reference proteome</keyword>
<dbReference type="SUPFAM" id="SSF51905">
    <property type="entry name" value="FAD/NAD(P)-binding domain"/>
    <property type="match status" value="2"/>
</dbReference>
<gene>
    <name evidence="2" type="ORF">JOF56_009165</name>
</gene>
<proteinExistence type="predicted"/>
<name>A0ABS4TWK5_9PSEU</name>
<dbReference type="PANTHER" id="PTHR43755:SF1">
    <property type="entry name" value="FAD-DEPENDENT PYRIDINE NUCLEOTIDE-DISULPHIDE OXIDOREDUCTASE"/>
    <property type="match status" value="1"/>
</dbReference>
<dbReference type="EMBL" id="JAGINW010000001">
    <property type="protein sequence ID" value="MBP2328780.1"/>
    <property type="molecule type" value="Genomic_DNA"/>
</dbReference>
<comment type="caution">
    <text evidence="2">The sequence shown here is derived from an EMBL/GenBank/DDBJ whole genome shotgun (WGS) entry which is preliminary data.</text>
</comment>
<dbReference type="Gene3D" id="3.50.50.60">
    <property type="entry name" value="FAD/NAD(P)-binding domain"/>
    <property type="match status" value="2"/>
</dbReference>
<dbReference type="PRINTS" id="PR00469">
    <property type="entry name" value="PNDRDTASEII"/>
</dbReference>
<accession>A0ABS4TWK5</accession>
<dbReference type="InterPro" id="IPR052541">
    <property type="entry name" value="SQRD"/>
</dbReference>
<dbReference type="RefSeq" id="WP_209645703.1">
    <property type="nucleotide sequence ID" value="NZ_JAGINW010000001.1"/>
</dbReference>
<evidence type="ECO:0000313" key="3">
    <source>
        <dbReference type="Proteomes" id="UP001519332"/>
    </source>
</evidence>
<dbReference type="InterPro" id="IPR023753">
    <property type="entry name" value="FAD/NAD-binding_dom"/>
</dbReference>
<reference evidence="2 3" key="1">
    <citation type="submission" date="2021-03" db="EMBL/GenBank/DDBJ databases">
        <title>Sequencing the genomes of 1000 actinobacteria strains.</title>
        <authorList>
            <person name="Klenk H.-P."/>
        </authorList>
    </citation>
    <scope>NUCLEOTIDE SEQUENCE [LARGE SCALE GENOMIC DNA]</scope>
    <source>
        <strain evidence="2 3">DSM 46670</strain>
    </source>
</reference>
<organism evidence="2 3">
    <name type="scientific">Kibdelosporangium banguiense</name>
    <dbReference type="NCBI Taxonomy" id="1365924"/>
    <lineage>
        <taxon>Bacteria</taxon>
        <taxon>Bacillati</taxon>
        <taxon>Actinomycetota</taxon>
        <taxon>Actinomycetes</taxon>
        <taxon>Pseudonocardiales</taxon>
        <taxon>Pseudonocardiaceae</taxon>
        <taxon>Kibdelosporangium</taxon>
    </lineage>
</organism>
<feature type="domain" description="FAD/NAD(P)-binding" evidence="1">
    <location>
        <begin position="5"/>
        <end position="123"/>
    </location>
</feature>
<sequence length="420" mass="46680">MLAPRVVILGSGFAGLETAFLLRSKLDKADVDITVVSDRDDFLFKPNMIYLPFGAAEKPLHVPLQKAFFNHDIHHRIGHVENVHAERSVVHTSRGLPIHYDKLVIATGAAMNPDEIPGLREFARTIWAPGQMHKLGEDLQWVAQHARHGRHQNVLFLVPPGNKCAGPLYEIAFMLDIWLHRKGVRHQIDITFTTCEPAFIQAFGPKVRDVVVEEFAIRRITGHTGVAPEKVTETEVVYTDGETRQFDLLISFPPYIAAKRYEGLPADDRGFLTCEPETRAVVGHPDIFAPGDAGDFPVKQAFLALLQADAVASKITADITGRTPQRLFEPTSMCVMEMLDRATFAQVPLRLTDDPDRPVTVDLDSVSEYRVGTGATWRLGKKALGTYLPARFRHGLPFHAGAGWRVMETGLRAGARLLAH</sequence>
<dbReference type="InterPro" id="IPR036188">
    <property type="entry name" value="FAD/NAD-bd_sf"/>
</dbReference>